<dbReference type="InterPro" id="IPR036879">
    <property type="entry name" value="TF_MADSbox_sf"/>
</dbReference>
<dbReference type="Gene3D" id="3.40.1810.10">
    <property type="entry name" value="Transcription factor, MADS-box"/>
    <property type="match status" value="1"/>
</dbReference>
<keyword evidence="6" id="KW-0175">Coiled coil</keyword>
<feature type="domain" description="MADS-box" evidence="7">
    <location>
        <begin position="9"/>
        <end position="69"/>
    </location>
</feature>
<proteinExistence type="predicted"/>
<comment type="caution">
    <text evidence="8">The sequence shown here is derived from an EMBL/GenBank/DDBJ whole genome shotgun (WGS) entry which is preliminary data.</text>
</comment>
<reference evidence="8" key="1">
    <citation type="submission" date="2023-07" db="EMBL/GenBank/DDBJ databases">
        <title>A chromosome-level genome assembly of Lolium multiflorum.</title>
        <authorList>
            <person name="Chen Y."/>
            <person name="Copetti D."/>
            <person name="Kolliker R."/>
            <person name="Studer B."/>
        </authorList>
    </citation>
    <scope>NUCLEOTIDE SEQUENCE</scope>
    <source>
        <strain evidence="8">02402/16</strain>
        <tissue evidence="8">Leaf</tissue>
    </source>
</reference>
<evidence type="ECO:0000256" key="1">
    <source>
        <dbReference type="ARBA" id="ARBA00004123"/>
    </source>
</evidence>
<evidence type="ECO:0000256" key="5">
    <source>
        <dbReference type="ARBA" id="ARBA00023242"/>
    </source>
</evidence>
<gene>
    <name evidence="8" type="ORF">QYE76_014703</name>
</gene>
<keyword evidence="9" id="KW-1185">Reference proteome</keyword>
<organism evidence="8 9">
    <name type="scientific">Lolium multiflorum</name>
    <name type="common">Italian ryegrass</name>
    <name type="synonym">Lolium perenne subsp. multiflorum</name>
    <dbReference type="NCBI Taxonomy" id="4521"/>
    <lineage>
        <taxon>Eukaryota</taxon>
        <taxon>Viridiplantae</taxon>
        <taxon>Streptophyta</taxon>
        <taxon>Embryophyta</taxon>
        <taxon>Tracheophyta</taxon>
        <taxon>Spermatophyta</taxon>
        <taxon>Magnoliopsida</taxon>
        <taxon>Liliopsida</taxon>
        <taxon>Poales</taxon>
        <taxon>Poaceae</taxon>
        <taxon>BOP clade</taxon>
        <taxon>Pooideae</taxon>
        <taxon>Poodae</taxon>
        <taxon>Poeae</taxon>
        <taxon>Poeae Chloroplast Group 2 (Poeae type)</taxon>
        <taxon>Loliodinae</taxon>
        <taxon>Loliinae</taxon>
        <taxon>Lolium</taxon>
    </lineage>
</organism>
<comment type="subcellular location">
    <subcellularLocation>
        <location evidence="1">Nucleus</location>
    </subcellularLocation>
</comment>
<dbReference type="PRINTS" id="PR00404">
    <property type="entry name" value="MADSDOMAIN"/>
</dbReference>
<dbReference type="PANTHER" id="PTHR11945">
    <property type="entry name" value="MADS BOX PROTEIN"/>
    <property type="match status" value="1"/>
</dbReference>
<evidence type="ECO:0000259" key="7">
    <source>
        <dbReference type="PROSITE" id="PS50066"/>
    </source>
</evidence>
<dbReference type="InterPro" id="IPR002100">
    <property type="entry name" value="TF_MADSbox"/>
</dbReference>
<dbReference type="AlphaFoldDB" id="A0AAD8U306"/>
<evidence type="ECO:0000256" key="6">
    <source>
        <dbReference type="SAM" id="Coils"/>
    </source>
</evidence>
<dbReference type="Pfam" id="PF00319">
    <property type="entry name" value="SRF-TF"/>
    <property type="match status" value="1"/>
</dbReference>
<feature type="coiled-coil region" evidence="6">
    <location>
        <begin position="249"/>
        <end position="283"/>
    </location>
</feature>
<dbReference type="SMART" id="SM00432">
    <property type="entry name" value="MADS"/>
    <property type="match status" value="1"/>
</dbReference>
<dbReference type="GO" id="GO:0000981">
    <property type="term" value="F:DNA-binding transcription factor activity, RNA polymerase II-specific"/>
    <property type="evidence" value="ECO:0007669"/>
    <property type="project" value="TreeGrafter"/>
</dbReference>
<evidence type="ECO:0000256" key="4">
    <source>
        <dbReference type="ARBA" id="ARBA00023163"/>
    </source>
</evidence>
<sequence length="394" mass="39704">MAPRRPKGTGRKKIEIRPIESKQARQVCFSKRRVGLFRKAIELATICDAKVGAVAFSPGDNVFTFGHPSVDSVLDRFYSSEMQVAEAAGGGEDGGGDLNQALAEAAGGGDDGGGVLNQALAEAAGGSDLNQALVEAAGDGGGDLNQALEEALGGGDDGGGDLYQALAEALGGGDDGGGDLNQALVEAAGDGGGDLNQALEEALGGGDDGGGDLYQALAEALGGGDDGGGDLNQALVEPTGGDGDLNQALADLNQKQDVLLGRLEAEKAQRDSAEEVVAKARAEGCQTTGWLDRYVIQMGEEDLGPFAAVMAKVHAAAAARAGEVLQQALLSDLTVQGGGGGFEFGGASSGMEMDTETMNKLRMIMTPPPPLPGYAAGTEMTPQGEGFGPHGFPQ</sequence>
<dbReference type="PANTHER" id="PTHR11945:SF629">
    <property type="entry name" value="OS02G0164450 PROTEIN"/>
    <property type="match status" value="1"/>
</dbReference>
<keyword evidence="5" id="KW-0539">Nucleus</keyword>
<name>A0AAD8U306_LOLMU</name>
<dbReference type="PROSITE" id="PS50066">
    <property type="entry name" value="MADS_BOX_2"/>
    <property type="match status" value="1"/>
</dbReference>
<evidence type="ECO:0000256" key="2">
    <source>
        <dbReference type="ARBA" id="ARBA00023015"/>
    </source>
</evidence>
<dbReference type="GO" id="GO:0046983">
    <property type="term" value="F:protein dimerization activity"/>
    <property type="evidence" value="ECO:0007669"/>
    <property type="project" value="InterPro"/>
</dbReference>
<dbReference type="EMBL" id="JAUUTY010000001">
    <property type="protein sequence ID" value="KAK1698006.1"/>
    <property type="molecule type" value="Genomic_DNA"/>
</dbReference>
<evidence type="ECO:0000313" key="9">
    <source>
        <dbReference type="Proteomes" id="UP001231189"/>
    </source>
</evidence>
<dbReference type="GO" id="GO:0005634">
    <property type="term" value="C:nucleus"/>
    <property type="evidence" value="ECO:0007669"/>
    <property type="project" value="UniProtKB-SubCell"/>
</dbReference>
<protein>
    <recommendedName>
        <fullName evidence="7">MADS-box domain-containing protein</fullName>
    </recommendedName>
</protein>
<evidence type="ECO:0000256" key="3">
    <source>
        <dbReference type="ARBA" id="ARBA00023125"/>
    </source>
</evidence>
<dbReference type="FunFam" id="3.40.1810.10:FF:000006">
    <property type="entry name" value="Agamous-like MADS-box protein AGL62"/>
    <property type="match status" value="1"/>
</dbReference>
<keyword evidence="2" id="KW-0805">Transcription regulation</keyword>
<keyword evidence="4" id="KW-0804">Transcription</keyword>
<keyword evidence="3" id="KW-0238">DNA-binding</keyword>
<dbReference type="SUPFAM" id="SSF55455">
    <property type="entry name" value="SRF-like"/>
    <property type="match status" value="1"/>
</dbReference>
<dbReference type="Proteomes" id="UP001231189">
    <property type="component" value="Unassembled WGS sequence"/>
</dbReference>
<accession>A0AAD8U306</accession>
<dbReference type="GO" id="GO:0000978">
    <property type="term" value="F:RNA polymerase II cis-regulatory region sequence-specific DNA binding"/>
    <property type="evidence" value="ECO:0007669"/>
    <property type="project" value="TreeGrafter"/>
</dbReference>
<evidence type="ECO:0000313" key="8">
    <source>
        <dbReference type="EMBL" id="KAK1698006.1"/>
    </source>
</evidence>